<comment type="subunit">
    <text evidence="10">Component of the NDC80 complex.</text>
</comment>
<evidence type="ECO:0000259" key="13">
    <source>
        <dbReference type="Pfam" id="PF03801"/>
    </source>
</evidence>
<dbReference type="EMBL" id="KQ434826">
    <property type="protein sequence ID" value="KZC07397.1"/>
    <property type="molecule type" value="Genomic_DNA"/>
</dbReference>
<evidence type="ECO:0000256" key="6">
    <source>
        <dbReference type="ARBA" id="ARBA00023054"/>
    </source>
</evidence>
<evidence type="ECO:0000313" key="14">
    <source>
        <dbReference type="EMBL" id="KZC07397.1"/>
    </source>
</evidence>
<comment type="subcellular location">
    <subcellularLocation>
        <location evidence="10">Chromosome</location>
        <location evidence="10">Centromere</location>
        <location evidence="10">Kinetochore</location>
    </subcellularLocation>
    <subcellularLocation>
        <location evidence="10">Nucleus</location>
    </subcellularLocation>
</comment>
<evidence type="ECO:0000256" key="9">
    <source>
        <dbReference type="ARBA" id="ARBA00023328"/>
    </source>
</evidence>
<comment type="function">
    <text evidence="10">Acts as a component of the essential kinetochore-associated NDC80 complex, which is required for chromosome segregation and spindle checkpoint activity.</text>
</comment>
<gene>
    <name evidence="14" type="ORF">WN55_09389</name>
</gene>
<keyword evidence="7 10" id="KW-0539">Nucleus</keyword>
<comment type="similarity">
    <text evidence="1 10">Belongs to the NDC80/HEC1 family.</text>
</comment>
<dbReference type="Gene3D" id="1.10.418.30">
    <property type="entry name" value="Ncd80 complex, Ncd80 subunit"/>
    <property type="match status" value="1"/>
</dbReference>
<dbReference type="STRING" id="178035.A0A154P6A4"/>
<evidence type="ECO:0000256" key="5">
    <source>
        <dbReference type="ARBA" id="ARBA00022838"/>
    </source>
</evidence>
<keyword evidence="8 10" id="KW-0131">Cell cycle</keyword>
<keyword evidence="15" id="KW-1185">Reference proteome</keyword>
<evidence type="ECO:0000256" key="8">
    <source>
        <dbReference type="ARBA" id="ARBA00023306"/>
    </source>
</evidence>
<dbReference type="Proteomes" id="UP000076502">
    <property type="component" value="Unassembled WGS sequence"/>
</dbReference>
<evidence type="ECO:0000256" key="7">
    <source>
        <dbReference type="ARBA" id="ARBA00023242"/>
    </source>
</evidence>
<dbReference type="GO" id="GO:0051315">
    <property type="term" value="P:attachment of mitotic spindle microtubules to kinetochore"/>
    <property type="evidence" value="ECO:0007669"/>
    <property type="project" value="UniProtKB-UniRule"/>
</dbReference>
<sequence>MRSSSVDRRSSTNPVRISNFEREEKNLTRCDSRRTQTLKPKISITSAESSHIPRPRVRSSSCDRASIKGSILKTTGKTPLRHGTATPRTPVTNVGKNSVFLSVGNNRIHSVLPTGPRPLSGDRVSSLGTKGSRKDTRPLTDKTYQTYMLNKIDKFFNINQLTSLVNSNGSLKPITLKMFVEVSAYLVKMLDIKQVLSINNYVEELPKIAKKLHYPGIITKSWLKTANAMHSWPNVLGWICWLVGICEVRIIASEKYSLDSLPFMGNEKEANIHKKTFFSMLDFYNAWNDVKLEEEAAMVEKYLQEIGDQHGVNEEDLNNAQFEWEKEIEKFQADEEKSNNIDDVVKHLQEIFASLQNDENKQLNDFIAKEEYIKTVTFDINQRKKECNVLCEQIHVQSVHHDELVSAIKQQPMSKVEKDKVVEKCTKIQDYMQQYDEHLQEIQKEVYTMDIKLALVNNNLTKAILTYNKEIFMQLSNNMGVDLEELKVPETGILHPQIMDVLNMKAGLMNDLKELIKKQVTEKERLMELNSNELEDLQEKMKVLEDESNDVADAIKENKNLINKIKTDSKNEETKFKEQIKALQNDIKEIQDSIPDRKKVVVEMEETRDKLNAVRRRKAYIVESAKLFFDKFYEILSRHRSELNKILTKLNIYDNTCN</sequence>
<dbReference type="AlphaFoldDB" id="A0A154P6A4"/>
<keyword evidence="6 11" id="KW-0175">Coiled coil</keyword>
<feature type="coiled-coil region" evidence="11">
    <location>
        <begin position="509"/>
        <end position="617"/>
    </location>
</feature>
<dbReference type="InterPro" id="IPR005550">
    <property type="entry name" value="Kinetochore_Ndc80"/>
</dbReference>
<feature type="compositionally biased region" description="Polar residues" evidence="12">
    <location>
        <begin position="35"/>
        <end position="49"/>
    </location>
</feature>
<dbReference type="InterPro" id="IPR055260">
    <property type="entry name" value="Ndc80_CH"/>
</dbReference>
<keyword evidence="3 10" id="KW-0132">Cell division</keyword>
<keyword evidence="4 10" id="KW-0498">Mitosis</keyword>
<evidence type="ECO:0000256" key="4">
    <source>
        <dbReference type="ARBA" id="ARBA00022776"/>
    </source>
</evidence>
<evidence type="ECO:0000313" key="15">
    <source>
        <dbReference type="Proteomes" id="UP000076502"/>
    </source>
</evidence>
<dbReference type="PANTHER" id="PTHR10643">
    <property type="entry name" value="KINETOCHORE PROTEIN NDC80"/>
    <property type="match status" value="1"/>
</dbReference>
<dbReference type="GO" id="GO:0051301">
    <property type="term" value="P:cell division"/>
    <property type="evidence" value="ECO:0007669"/>
    <property type="project" value="UniProtKB-UniRule"/>
</dbReference>
<proteinExistence type="inferred from homology"/>
<organism evidence="14 15">
    <name type="scientific">Dufourea novaeangliae</name>
    <name type="common">Sweat bee</name>
    <dbReference type="NCBI Taxonomy" id="178035"/>
    <lineage>
        <taxon>Eukaryota</taxon>
        <taxon>Metazoa</taxon>
        <taxon>Ecdysozoa</taxon>
        <taxon>Arthropoda</taxon>
        <taxon>Hexapoda</taxon>
        <taxon>Insecta</taxon>
        <taxon>Pterygota</taxon>
        <taxon>Neoptera</taxon>
        <taxon>Endopterygota</taxon>
        <taxon>Hymenoptera</taxon>
        <taxon>Apocrita</taxon>
        <taxon>Aculeata</taxon>
        <taxon>Apoidea</taxon>
        <taxon>Anthophila</taxon>
        <taxon>Halictidae</taxon>
        <taxon>Rophitinae</taxon>
        <taxon>Dufourea</taxon>
    </lineage>
</organism>
<dbReference type="InterPro" id="IPR038273">
    <property type="entry name" value="Ndc80_sf"/>
</dbReference>
<evidence type="ECO:0000256" key="3">
    <source>
        <dbReference type="ARBA" id="ARBA00022618"/>
    </source>
</evidence>
<reference evidence="14 15" key="1">
    <citation type="submission" date="2015-07" db="EMBL/GenBank/DDBJ databases">
        <title>The genome of Dufourea novaeangliae.</title>
        <authorList>
            <person name="Pan H."/>
            <person name="Kapheim K."/>
        </authorList>
    </citation>
    <scope>NUCLEOTIDE SEQUENCE [LARGE SCALE GENOMIC DNA]</scope>
    <source>
        <strain evidence="14">0120121106</strain>
        <tissue evidence="14">Whole body</tissue>
    </source>
</reference>
<dbReference type="PANTHER" id="PTHR10643:SF2">
    <property type="entry name" value="KINETOCHORE PROTEIN NDC80 HOMOLOG"/>
    <property type="match status" value="1"/>
</dbReference>
<name>A0A154P6A4_DUFNO</name>
<dbReference type="GO" id="GO:0031262">
    <property type="term" value="C:Ndc80 complex"/>
    <property type="evidence" value="ECO:0007669"/>
    <property type="project" value="UniProtKB-UniRule"/>
</dbReference>
<evidence type="ECO:0000256" key="12">
    <source>
        <dbReference type="SAM" id="MobiDB-lite"/>
    </source>
</evidence>
<keyword evidence="5 10" id="KW-0995">Kinetochore</keyword>
<dbReference type="GO" id="GO:0005634">
    <property type="term" value="C:nucleus"/>
    <property type="evidence" value="ECO:0007669"/>
    <property type="project" value="UniProtKB-SubCell"/>
</dbReference>
<keyword evidence="2 10" id="KW-0158">Chromosome</keyword>
<accession>A0A154P6A4</accession>
<keyword evidence="9 10" id="KW-0137">Centromere</keyword>
<evidence type="ECO:0000256" key="2">
    <source>
        <dbReference type="ARBA" id="ARBA00022454"/>
    </source>
</evidence>
<feature type="region of interest" description="Disordered" evidence="12">
    <location>
        <begin position="33"/>
        <end position="66"/>
    </location>
</feature>
<dbReference type="OMA" id="NKSWLMT"/>
<protein>
    <recommendedName>
        <fullName evidence="10">Kinetochore protein NDC80</fullName>
    </recommendedName>
</protein>
<evidence type="ECO:0000256" key="10">
    <source>
        <dbReference type="RuleBase" id="RU368072"/>
    </source>
</evidence>
<feature type="domain" description="Kinetochore protein Ndc80 CH" evidence="13">
    <location>
        <begin position="130"/>
        <end position="247"/>
    </location>
</feature>
<dbReference type="Pfam" id="PF03801">
    <property type="entry name" value="Ndc80_HEC"/>
    <property type="match status" value="1"/>
</dbReference>
<evidence type="ECO:0000256" key="1">
    <source>
        <dbReference type="ARBA" id="ARBA00007050"/>
    </source>
</evidence>
<evidence type="ECO:0000256" key="11">
    <source>
        <dbReference type="SAM" id="Coils"/>
    </source>
</evidence>
<dbReference type="OrthoDB" id="7459479at2759"/>
<feature type="region of interest" description="Disordered" evidence="12">
    <location>
        <begin position="111"/>
        <end position="138"/>
    </location>
</feature>